<dbReference type="PANTHER" id="PTHR28023:SF1">
    <property type="entry name" value="UPF0357 PROTEIN YCL012C"/>
    <property type="match status" value="1"/>
</dbReference>
<accession>A0A2R6P0Q9</accession>
<feature type="signal peptide" evidence="3">
    <location>
        <begin position="1"/>
        <end position="23"/>
    </location>
</feature>
<dbReference type="Pfam" id="PF09435">
    <property type="entry name" value="DUF2015"/>
    <property type="match status" value="1"/>
</dbReference>
<dbReference type="OrthoDB" id="447314at2759"/>
<comment type="caution">
    <text evidence="4">The sequence shown here is derived from an EMBL/GenBank/DDBJ whole genome shotgun (WGS) entry which is preliminary data.</text>
</comment>
<name>A0A2R6P0Q9_9APHY</name>
<dbReference type="AlphaFoldDB" id="A0A2R6P0Q9"/>
<evidence type="ECO:0000313" key="4">
    <source>
        <dbReference type="EMBL" id="PSR82604.1"/>
    </source>
</evidence>
<dbReference type="InterPro" id="IPR018559">
    <property type="entry name" value="DUF2015"/>
</dbReference>
<feature type="chain" id="PRO_5015334156" evidence="3">
    <location>
        <begin position="24"/>
        <end position="95"/>
    </location>
</feature>
<keyword evidence="2 3" id="KW-0732">Signal</keyword>
<evidence type="ECO:0000256" key="3">
    <source>
        <dbReference type="SAM" id="SignalP"/>
    </source>
</evidence>
<evidence type="ECO:0000256" key="1">
    <source>
        <dbReference type="ARBA" id="ARBA00008325"/>
    </source>
</evidence>
<protein>
    <submittedName>
        <fullName evidence="4">Uncharacterized protein</fullName>
    </submittedName>
</protein>
<comment type="similarity">
    <text evidence="1">Belongs to the UPF0357 family.</text>
</comment>
<reference evidence="4 5" key="1">
    <citation type="submission" date="2018-02" db="EMBL/GenBank/DDBJ databases">
        <title>Genome sequence of the basidiomycete white-rot fungus Phlebia centrifuga.</title>
        <authorList>
            <person name="Granchi Z."/>
            <person name="Peng M."/>
            <person name="de Vries R.P."/>
            <person name="Hilden K."/>
            <person name="Makela M.R."/>
            <person name="Grigoriev I."/>
            <person name="Riley R."/>
        </authorList>
    </citation>
    <scope>NUCLEOTIDE SEQUENCE [LARGE SCALE GENOMIC DNA]</scope>
    <source>
        <strain evidence="4 5">FBCC195</strain>
    </source>
</reference>
<evidence type="ECO:0000256" key="2">
    <source>
        <dbReference type="ARBA" id="ARBA00022729"/>
    </source>
</evidence>
<keyword evidence="5" id="KW-1185">Reference proteome</keyword>
<proteinExistence type="inferred from homology"/>
<organism evidence="4 5">
    <name type="scientific">Hermanssonia centrifuga</name>
    <dbReference type="NCBI Taxonomy" id="98765"/>
    <lineage>
        <taxon>Eukaryota</taxon>
        <taxon>Fungi</taxon>
        <taxon>Dikarya</taxon>
        <taxon>Basidiomycota</taxon>
        <taxon>Agaricomycotina</taxon>
        <taxon>Agaricomycetes</taxon>
        <taxon>Polyporales</taxon>
        <taxon>Meruliaceae</taxon>
        <taxon>Hermanssonia</taxon>
    </lineage>
</organism>
<dbReference type="EMBL" id="MLYV02000581">
    <property type="protein sequence ID" value="PSR82604.1"/>
    <property type="molecule type" value="Genomic_DNA"/>
</dbReference>
<gene>
    <name evidence="4" type="ORF">PHLCEN_2v6037</name>
</gene>
<dbReference type="Proteomes" id="UP000186601">
    <property type="component" value="Unassembled WGS sequence"/>
</dbReference>
<sequence length="95" mass="10842">MLFWLSVFALLALLVMLTFRYRAKLISHVPNPVKSFFPRLTHYQPLSTFEAQAGAGLTSESFDIEANIRDGDARAGLDERGTQEVLDIMRRERVK</sequence>
<evidence type="ECO:0000313" key="5">
    <source>
        <dbReference type="Proteomes" id="UP000186601"/>
    </source>
</evidence>
<dbReference type="PANTHER" id="PTHR28023">
    <property type="entry name" value="UPF0357 PROTEIN YCL012C"/>
    <property type="match status" value="1"/>
</dbReference>